<dbReference type="GO" id="GO:0016020">
    <property type="term" value="C:membrane"/>
    <property type="evidence" value="ECO:0007669"/>
    <property type="project" value="UniProtKB-SubCell"/>
</dbReference>
<feature type="transmembrane region" description="Helical" evidence="6">
    <location>
        <begin position="257"/>
        <end position="276"/>
    </location>
</feature>
<dbReference type="GeneID" id="37201243"/>
<name>A0A395HXV8_ASPHC</name>
<dbReference type="STRING" id="1450537.A0A395HXV8"/>
<reference evidence="7 8" key="1">
    <citation type="submission" date="2018-02" db="EMBL/GenBank/DDBJ databases">
        <title>The genomes of Aspergillus section Nigri reveals drivers in fungal speciation.</title>
        <authorList>
            <consortium name="DOE Joint Genome Institute"/>
            <person name="Vesth T.C."/>
            <person name="Nybo J."/>
            <person name="Theobald S."/>
            <person name="Brandl J."/>
            <person name="Frisvad J.C."/>
            <person name="Nielsen K.F."/>
            <person name="Lyhne E.K."/>
            <person name="Kogle M.E."/>
            <person name="Kuo A."/>
            <person name="Riley R."/>
            <person name="Clum A."/>
            <person name="Nolan M."/>
            <person name="Lipzen A."/>
            <person name="Salamov A."/>
            <person name="Henrissat B."/>
            <person name="Wiebenga A."/>
            <person name="De vries R.P."/>
            <person name="Grigoriev I.V."/>
            <person name="Mortensen U.H."/>
            <person name="Andersen M.R."/>
            <person name="Baker S.E."/>
        </authorList>
    </citation>
    <scope>NUCLEOTIDE SEQUENCE [LARGE SCALE GENOMIC DNA]</scope>
    <source>
        <strain evidence="7 8">CBS 101889</strain>
    </source>
</reference>
<keyword evidence="2 6" id="KW-0812">Transmembrane</keyword>
<dbReference type="InterPro" id="IPR036259">
    <property type="entry name" value="MFS_trans_sf"/>
</dbReference>
<sequence length="334" mass="37654">MVIPTSFEWQWRILMILQLLPSTILLIGYSFCPESPRFFMMRGQVTAARESLISPRGGLDESDPYFAQEYTELRNKVDQSDDTATHGPWQAMKRSCRRLAEDKTFRRVLILVMFVQIFFIMSGGNSITYYAPTVLESIGFNAEKVLLFTAVYGTINIHSVFLYAFLLTERFGRRPLLLTGSHPTAAAIIAVIALYVFAIGYGFGWAPAFSLTASEICSTSMRDTAITITFTYQNLLYFGITRGFPNTTVAMHSRGPFALFTACTFWGTTWVFFAVPECKGRRSMERTDALMALPWYKAGFDPVPPPQPLSDASTEDVEKNAYSEHEETVEVGRL</sequence>
<keyword evidence="8" id="KW-1185">Reference proteome</keyword>
<evidence type="ECO:0000256" key="4">
    <source>
        <dbReference type="ARBA" id="ARBA00023136"/>
    </source>
</evidence>
<dbReference type="Pfam" id="PF00083">
    <property type="entry name" value="Sugar_tr"/>
    <property type="match status" value="1"/>
</dbReference>
<feature type="transmembrane region" description="Helical" evidence="6">
    <location>
        <begin position="145"/>
        <end position="166"/>
    </location>
</feature>
<feature type="transmembrane region" description="Helical" evidence="6">
    <location>
        <begin position="108"/>
        <end position="130"/>
    </location>
</feature>
<feature type="region of interest" description="Disordered" evidence="5">
    <location>
        <begin position="305"/>
        <end position="334"/>
    </location>
</feature>
<dbReference type="Proteomes" id="UP000248961">
    <property type="component" value="Unassembled WGS sequence"/>
</dbReference>
<feature type="transmembrane region" description="Helical" evidence="6">
    <location>
        <begin position="186"/>
        <end position="206"/>
    </location>
</feature>
<dbReference type="RefSeq" id="XP_025551774.1">
    <property type="nucleotide sequence ID" value="XM_025696954.1"/>
</dbReference>
<gene>
    <name evidence="7" type="ORF">BO97DRAFT_424254</name>
</gene>
<evidence type="ECO:0000256" key="6">
    <source>
        <dbReference type="SAM" id="Phobius"/>
    </source>
</evidence>
<protein>
    <submittedName>
        <fullName evidence="7">MFS general substrate transporter</fullName>
    </submittedName>
</protein>
<evidence type="ECO:0000256" key="5">
    <source>
        <dbReference type="SAM" id="MobiDB-lite"/>
    </source>
</evidence>
<dbReference type="EMBL" id="KZ824282">
    <property type="protein sequence ID" value="RAL12620.1"/>
    <property type="molecule type" value="Genomic_DNA"/>
</dbReference>
<feature type="compositionally biased region" description="Basic and acidic residues" evidence="5">
    <location>
        <begin position="316"/>
        <end position="334"/>
    </location>
</feature>
<dbReference type="InterPro" id="IPR050360">
    <property type="entry name" value="MFS_Sugar_Transporters"/>
</dbReference>
<dbReference type="VEuPathDB" id="FungiDB:BO97DRAFT_424254"/>
<dbReference type="PANTHER" id="PTHR48022">
    <property type="entry name" value="PLASTIDIC GLUCOSE TRANSPORTER 4"/>
    <property type="match status" value="1"/>
</dbReference>
<evidence type="ECO:0000313" key="7">
    <source>
        <dbReference type="EMBL" id="RAL12620.1"/>
    </source>
</evidence>
<evidence type="ECO:0000256" key="3">
    <source>
        <dbReference type="ARBA" id="ARBA00022989"/>
    </source>
</evidence>
<evidence type="ECO:0000256" key="2">
    <source>
        <dbReference type="ARBA" id="ARBA00022692"/>
    </source>
</evidence>
<keyword evidence="3 6" id="KW-1133">Transmembrane helix</keyword>
<keyword evidence="4 6" id="KW-0472">Membrane</keyword>
<dbReference type="Gene3D" id="1.20.1250.20">
    <property type="entry name" value="MFS general substrate transporter like domains"/>
    <property type="match status" value="1"/>
</dbReference>
<organism evidence="7 8">
    <name type="scientific">Aspergillus homomorphus (strain CBS 101889)</name>
    <dbReference type="NCBI Taxonomy" id="1450537"/>
    <lineage>
        <taxon>Eukaryota</taxon>
        <taxon>Fungi</taxon>
        <taxon>Dikarya</taxon>
        <taxon>Ascomycota</taxon>
        <taxon>Pezizomycotina</taxon>
        <taxon>Eurotiomycetes</taxon>
        <taxon>Eurotiomycetidae</taxon>
        <taxon>Eurotiales</taxon>
        <taxon>Aspergillaceae</taxon>
        <taxon>Aspergillus</taxon>
        <taxon>Aspergillus subgen. Circumdati</taxon>
    </lineage>
</organism>
<proteinExistence type="predicted"/>
<accession>A0A395HXV8</accession>
<evidence type="ECO:0000313" key="8">
    <source>
        <dbReference type="Proteomes" id="UP000248961"/>
    </source>
</evidence>
<dbReference type="InterPro" id="IPR005828">
    <property type="entry name" value="MFS_sugar_transport-like"/>
</dbReference>
<dbReference type="SUPFAM" id="SSF103473">
    <property type="entry name" value="MFS general substrate transporter"/>
    <property type="match status" value="1"/>
</dbReference>
<evidence type="ECO:0000256" key="1">
    <source>
        <dbReference type="ARBA" id="ARBA00004141"/>
    </source>
</evidence>
<dbReference type="PANTHER" id="PTHR48022:SF23">
    <property type="entry name" value="MAJOR FACILITATOR SUPERFAMILY (MFS) PROFILE DOMAIN-CONTAINING PROTEIN"/>
    <property type="match status" value="1"/>
</dbReference>
<dbReference type="AlphaFoldDB" id="A0A395HXV8"/>
<comment type="subcellular location">
    <subcellularLocation>
        <location evidence="1">Membrane</location>
        <topology evidence="1">Multi-pass membrane protein</topology>
    </subcellularLocation>
</comment>
<feature type="transmembrane region" description="Helical" evidence="6">
    <location>
        <begin position="12"/>
        <end position="32"/>
    </location>
</feature>
<dbReference type="OrthoDB" id="5296287at2759"/>
<dbReference type="GO" id="GO:0005351">
    <property type="term" value="F:carbohydrate:proton symporter activity"/>
    <property type="evidence" value="ECO:0007669"/>
    <property type="project" value="TreeGrafter"/>
</dbReference>